<dbReference type="PANTHER" id="PTHR28241:SF1">
    <property type="entry name" value="MITOCHONDRIAL IMPORT PROTEIN 1"/>
    <property type="match status" value="1"/>
</dbReference>
<proteinExistence type="predicted"/>
<feature type="compositionally biased region" description="Low complexity" evidence="1">
    <location>
        <begin position="207"/>
        <end position="230"/>
    </location>
</feature>
<name>A0A060SF76_PYCCI</name>
<dbReference type="EMBL" id="CCBP010000094">
    <property type="protein sequence ID" value="CDO70889.1"/>
    <property type="molecule type" value="Genomic_DNA"/>
</dbReference>
<dbReference type="HOGENOM" id="CLU_078285_0_0_1"/>
<feature type="compositionally biased region" description="Basic and acidic residues" evidence="1">
    <location>
        <begin position="197"/>
        <end position="206"/>
    </location>
</feature>
<organism evidence="2 3">
    <name type="scientific">Pycnoporus cinnabarinus</name>
    <name type="common">Cinnabar-red polypore</name>
    <name type="synonym">Trametes cinnabarina</name>
    <dbReference type="NCBI Taxonomy" id="5643"/>
    <lineage>
        <taxon>Eukaryota</taxon>
        <taxon>Fungi</taxon>
        <taxon>Dikarya</taxon>
        <taxon>Basidiomycota</taxon>
        <taxon>Agaricomycotina</taxon>
        <taxon>Agaricomycetes</taxon>
        <taxon>Polyporales</taxon>
        <taxon>Polyporaceae</taxon>
        <taxon>Trametes</taxon>
    </lineage>
</organism>
<dbReference type="STRING" id="5643.A0A060SF76"/>
<dbReference type="GO" id="GO:0005741">
    <property type="term" value="C:mitochondrial outer membrane"/>
    <property type="evidence" value="ECO:0007669"/>
    <property type="project" value="InterPro"/>
</dbReference>
<dbReference type="AlphaFoldDB" id="A0A060SF76"/>
<dbReference type="OrthoDB" id="5529571at2759"/>
<keyword evidence="3" id="KW-1185">Reference proteome</keyword>
<accession>A0A060SF76</accession>
<feature type="compositionally biased region" description="Low complexity" evidence="1">
    <location>
        <begin position="61"/>
        <end position="70"/>
    </location>
</feature>
<comment type="caution">
    <text evidence="2">The sequence shown here is derived from an EMBL/GenBank/DDBJ whole genome shotgun (WGS) entry which is preliminary data.</text>
</comment>
<feature type="compositionally biased region" description="Basic and acidic residues" evidence="1">
    <location>
        <begin position="75"/>
        <end position="131"/>
    </location>
</feature>
<feature type="compositionally biased region" description="Polar residues" evidence="1">
    <location>
        <begin position="331"/>
        <end position="340"/>
    </location>
</feature>
<dbReference type="Pfam" id="PF08219">
    <property type="entry name" value="TOM13"/>
    <property type="match status" value="1"/>
</dbReference>
<reference evidence="2" key="1">
    <citation type="submission" date="2014-01" db="EMBL/GenBank/DDBJ databases">
        <title>The genome of the white-rot fungus Pycnoporus cinnabarinus: a basidiomycete model with a versatile arsenal for lignocellulosic biomass breakdown.</title>
        <authorList>
            <person name="Levasseur A."/>
            <person name="Lomascolo A."/>
            <person name="Ruiz-Duenas F.J."/>
            <person name="Uzan E."/>
            <person name="Piumi F."/>
            <person name="Kues U."/>
            <person name="Ram A.F.J."/>
            <person name="Murat C."/>
            <person name="Haon M."/>
            <person name="Benoit I."/>
            <person name="Arfi Y."/>
            <person name="Chevret D."/>
            <person name="Drula E."/>
            <person name="Kwon M.J."/>
            <person name="Gouret P."/>
            <person name="Lesage-Meessen L."/>
            <person name="Lombard V."/>
            <person name="Mariette J."/>
            <person name="Noirot C."/>
            <person name="Park J."/>
            <person name="Patyshakuliyeva A."/>
            <person name="Wieneger R.A.B."/>
            <person name="Wosten H.A.B."/>
            <person name="Martin F."/>
            <person name="Coutinho P.M."/>
            <person name="de Vries R."/>
            <person name="Martinez A.T."/>
            <person name="Klopp C."/>
            <person name="Pontarotti P."/>
            <person name="Henrissat B."/>
            <person name="Record E."/>
        </authorList>
    </citation>
    <scope>NUCLEOTIDE SEQUENCE [LARGE SCALE GENOMIC DNA]</scope>
    <source>
        <strain evidence="2">BRFM137</strain>
    </source>
</reference>
<dbReference type="PANTHER" id="PTHR28241">
    <property type="entry name" value="MITOCHONDRIAL IMPORT PROTEIN 1"/>
    <property type="match status" value="1"/>
</dbReference>
<dbReference type="GO" id="GO:0070096">
    <property type="term" value="P:mitochondrial outer membrane translocase complex assembly"/>
    <property type="evidence" value="ECO:0007669"/>
    <property type="project" value="TreeGrafter"/>
</dbReference>
<protein>
    <submittedName>
        <fullName evidence="2">Uncharacterized protein</fullName>
    </submittedName>
</protein>
<dbReference type="OMA" id="AHVAEWR"/>
<evidence type="ECO:0000256" key="1">
    <source>
        <dbReference type="SAM" id="MobiDB-lite"/>
    </source>
</evidence>
<feature type="compositionally biased region" description="Polar residues" evidence="1">
    <location>
        <begin position="133"/>
        <end position="142"/>
    </location>
</feature>
<dbReference type="Proteomes" id="UP000029665">
    <property type="component" value="Unassembled WGS sequence"/>
</dbReference>
<feature type="region of interest" description="Disordered" evidence="1">
    <location>
        <begin position="26"/>
        <end position="273"/>
    </location>
</feature>
<feature type="compositionally biased region" description="Basic residues" evidence="1">
    <location>
        <begin position="253"/>
        <end position="265"/>
    </location>
</feature>
<evidence type="ECO:0000313" key="2">
    <source>
        <dbReference type="EMBL" id="CDO70889.1"/>
    </source>
</evidence>
<feature type="region of interest" description="Disordered" evidence="1">
    <location>
        <begin position="331"/>
        <end position="352"/>
    </location>
</feature>
<gene>
    <name evidence="2" type="ORF">BN946_scf184804.g21</name>
</gene>
<dbReference type="InterPro" id="IPR013262">
    <property type="entry name" value="OMP_MIM1/TOM13_mt"/>
</dbReference>
<evidence type="ECO:0000313" key="3">
    <source>
        <dbReference type="Proteomes" id="UP000029665"/>
    </source>
</evidence>
<sequence>MSEHLNSEEEDLLQAGVAQVSALQTAFSPAPLPRQSAAPEPAPQPVAGSSSTPPPVAEPQSDASAATGEAESTEDAWKEEYEAYVAEWRKRSAEQRQQAEERRAHWEAIRAKEREEGKGKDSVLSLREHGWENLSSSVTTVATAAESPSPADARDLVTGEAQGGHSKEYLESVLPGAHASASSSPPDHENSQPASEPESKQEKWDDMTSSLTSSFPSMSFPSDPHSPSSSARRDLPPPPHHHQHPHPADHAHGPGHLHGHHHHHHEGAEGQRTATLSVFDSSLSPKTRALALFSSLAINLLLPFVNGVMLGFGEIFAKNVVRWIGWKVPGTASSAKQQGSGRVATSVGLGSK</sequence>
<dbReference type="GO" id="GO:0045040">
    <property type="term" value="P:protein insertion into mitochondrial outer membrane"/>
    <property type="evidence" value="ECO:0007669"/>
    <property type="project" value="TreeGrafter"/>
</dbReference>